<evidence type="ECO:0000313" key="4">
    <source>
        <dbReference type="Proteomes" id="UP000813462"/>
    </source>
</evidence>
<feature type="domain" description="DUF1771" evidence="2">
    <location>
        <begin position="362"/>
        <end position="427"/>
    </location>
</feature>
<dbReference type="AlphaFoldDB" id="A0A978UCK4"/>
<sequence>MLCRILKMDTVTSQTACYDTETRDLKMLLEVFGSMCSLEDISSAYCEALRNIDGASEILCALHGKTSGGAGCSSMDKLEGAIAASSLDLSSSLDRTSEMQSRLSSDNVLQKPFNGEGSTRASKSKAIPVSVGTVSGVIGKEYIRPRSSKNQSKDATKPLKLDSNQFSVSQVWNEEVQMEKNSKMHTVVEEFLFRMLSDGFQFDMTVIREVLGTCGYDVQKSMDKLFSMSASTLNKCEDDVGLVAKKIVSPYQSLLALKHRKLQDEYHSLCGGVASKTGNLTESPKRDNNRLDLQKEVLESLFHASERSEEAPKRTIPVRKVRPRASGKLVVAPLGDSSTKEKTVSVKPQEVARDEDEDYENSYEFLRKAVKEYWNTMKEYYKSAFDAFVKDDYELAEKLLEKGHFFNRKAREADEKSAEKLLEKTRDDEVSLDLRFHEPKEALRLLRLHLTSFSGIFDFKQLKVIVGTDEADTKKRARKRLIVKQLEKESIKWTEEVNGETMLIPLDVIDPKRLSFSKK</sequence>
<dbReference type="Proteomes" id="UP000813462">
    <property type="component" value="Unassembled WGS sequence"/>
</dbReference>
<dbReference type="EMBL" id="JAEACU010000012">
    <property type="protein sequence ID" value="KAH7512497.1"/>
    <property type="molecule type" value="Genomic_DNA"/>
</dbReference>
<dbReference type="SMART" id="SM01162">
    <property type="entry name" value="DUF1771"/>
    <property type="match status" value="1"/>
</dbReference>
<dbReference type="Pfam" id="PF08590">
    <property type="entry name" value="DUF1771"/>
    <property type="match status" value="1"/>
</dbReference>
<dbReference type="PANTHER" id="PTHR47872:SF1">
    <property type="entry name" value="NUCLEAR RNA EXPORT FACTOR SDE5-RELATED"/>
    <property type="match status" value="1"/>
</dbReference>
<dbReference type="PANTHER" id="PTHR47872">
    <property type="entry name" value="NUCLEAR RNA EXPORT FACTOR SDE5-RELATED"/>
    <property type="match status" value="1"/>
</dbReference>
<feature type="region of interest" description="Disordered" evidence="1">
    <location>
        <begin position="104"/>
        <end position="124"/>
    </location>
</feature>
<evidence type="ECO:0000259" key="2">
    <source>
        <dbReference type="SMART" id="SM01162"/>
    </source>
</evidence>
<accession>A0A978UCK4</accession>
<evidence type="ECO:0000256" key="1">
    <source>
        <dbReference type="SAM" id="MobiDB-lite"/>
    </source>
</evidence>
<name>A0A978UCK4_ZIZJJ</name>
<protein>
    <recommendedName>
        <fullName evidence="2">DUF1771 domain-containing protein</fullName>
    </recommendedName>
</protein>
<reference evidence="3" key="1">
    <citation type="journal article" date="2021" name="Front. Plant Sci.">
        <title>Chromosome-Scale Genome Assembly for Chinese Sour Jujube and Insights Into Its Genome Evolution and Domestication Signature.</title>
        <authorList>
            <person name="Shen L.-Y."/>
            <person name="Luo H."/>
            <person name="Wang X.-L."/>
            <person name="Wang X.-M."/>
            <person name="Qiu X.-J."/>
            <person name="Liu H."/>
            <person name="Zhou S.-S."/>
            <person name="Jia K.-H."/>
            <person name="Nie S."/>
            <person name="Bao Y.-T."/>
            <person name="Zhang R.-G."/>
            <person name="Yun Q.-Z."/>
            <person name="Chai Y.-H."/>
            <person name="Lu J.-Y."/>
            <person name="Li Y."/>
            <person name="Zhao S.-W."/>
            <person name="Mao J.-F."/>
            <person name="Jia S.-G."/>
            <person name="Mao Y.-M."/>
        </authorList>
    </citation>
    <scope>NUCLEOTIDE SEQUENCE</scope>
    <source>
        <strain evidence="3">AT0</strain>
        <tissue evidence="3">Leaf</tissue>
    </source>
</reference>
<proteinExistence type="predicted"/>
<dbReference type="InterPro" id="IPR013899">
    <property type="entry name" value="DUF1771"/>
</dbReference>
<dbReference type="InterPro" id="IPR056254">
    <property type="entry name" value="At5g58720/SDE5-like_UBA-like"/>
</dbReference>
<dbReference type="Pfam" id="PF24767">
    <property type="entry name" value="UBA_At5g58720"/>
    <property type="match status" value="1"/>
</dbReference>
<organism evidence="3 4">
    <name type="scientific">Ziziphus jujuba var. spinosa</name>
    <dbReference type="NCBI Taxonomy" id="714518"/>
    <lineage>
        <taxon>Eukaryota</taxon>
        <taxon>Viridiplantae</taxon>
        <taxon>Streptophyta</taxon>
        <taxon>Embryophyta</taxon>
        <taxon>Tracheophyta</taxon>
        <taxon>Spermatophyta</taxon>
        <taxon>Magnoliopsida</taxon>
        <taxon>eudicotyledons</taxon>
        <taxon>Gunneridae</taxon>
        <taxon>Pentapetalae</taxon>
        <taxon>rosids</taxon>
        <taxon>fabids</taxon>
        <taxon>Rosales</taxon>
        <taxon>Rhamnaceae</taxon>
        <taxon>Paliureae</taxon>
        <taxon>Ziziphus</taxon>
    </lineage>
</organism>
<comment type="caution">
    <text evidence="3">The sequence shown here is derived from an EMBL/GenBank/DDBJ whole genome shotgun (WGS) entry which is preliminary data.</text>
</comment>
<evidence type="ECO:0000313" key="3">
    <source>
        <dbReference type="EMBL" id="KAH7512497.1"/>
    </source>
</evidence>
<gene>
    <name evidence="3" type="ORF">FEM48_Zijuj12G0097000</name>
</gene>